<protein>
    <submittedName>
        <fullName evidence="11">Na+/H+ antiporter NhaC family protein</fullName>
    </submittedName>
</protein>
<proteinExistence type="inferred from homology"/>
<organism evidence="11 12">
    <name type="scientific">Veillonella absiana</name>
    <dbReference type="NCBI Taxonomy" id="3079305"/>
    <lineage>
        <taxon>Bacteria</taxon>
        <taxon>Bacillati</taxon>
        <taxon>Bacillota</taxon>
        <taxon>Negativicutes</taxon>
        <taxon>Veillonellales</taxon>
        <taxon>Veillonellaceae</taxon>
        <taxon>Veillonella</taxon>
    </lineage>
</organism>
<dbReference type="PANTHER" id="PTHR33451">
    <property type="entry name" value="MALATE-2H(+)/NA(+)-LACTATE ANTIPORTER"/>
    <property type="match status" value="1"/>
</dbReference>
<evidence type="ECO:0000256" key="8">
    <source>
        <dbReference type="ARBA" id="ARBA00038435"/>
    </source>
</evidence>
<feature type="transmembrane region" description="Helical" evidence="9">
    <location>
        <begin position="111"/>
        <end position="134"/>
    </location>
</feature>
<comment type="caution">
    <text evidence="11">The sequence shown here is derived from an EMBL/GenBank/DDBJ whole genome shotgun (WGS) entry which is preliminary data.</text>
</comment>
<evidence type="ECO:0000256" key="9">
    <source>
        <dbReference type="SAM" id="Phobius"/>
    </source>
</evidence>
<feature type="transmembrane region" description="Helical" evidence="9">
    <location>
        <begin position="369"/>
        <end position="393"/>
    </location>
</feature>
<reference evidence="11 12" key="1">
    <citation type="submission" date="2023-10" db="EMBL/GenBank/DDBJ databases">
        <title>Veillonella sp. nov., isolated from a pig farm feces dump.</title>
        <authorList>
            <person name="Chang Y.-H."/>
        </authorList>
    </citation>
    <scope>NUCLEOTIDE SEQUENCE [LARGE SCALE GENOMIC DNA]</scope>
    <source>
        <strain evidence="11 12">YH-vei2233</strain>
    </source>
</reference>
<feature type="transmembrane region" description="Helical" evidence="9">
    <location>
        <begin position="214"/>
        <end position="233"/>
    </location>
</feature>
<keyword evidence="3" id="KW-0050">Antiport</keyword>
<dbReference type="Pfam" id="PF03553">
    <property type="entry name" value="Na_H_antiporter"/>
    <property type="match status" value="1"/>
</dbReference>
<keyword evidence="2" id="KW-0813">Transport</keyword>
<accession>A0ABU3Z761</accession>
<evidence type="ECO:0000313" key="12">
    <source>
        <dbReference type="Proteomes" id="UP001272515"/>
    </source>
</evidence>
<keyword evidence="6 9" id="KW-1133">Transmembrane helix</keyword>
<keyword evidence="4" id="KW-1003">Cell membrane</keyword>
<feature type="transmembrane region" description="Helical" evidence="9">
    <location>
        <begin position="30"/>
        <end position="63"/>
    </location>
</feature>
<name>A0ABU3Z761_9FIRM</name>
<keyword evidence="5 9" id="KW-0812">Transmembrane</keyword>
<keyword evidence="7 9" id="KW-0472">Membrane</keyword>
<dbReference type="PANTHER" id="PTHR33451:SF3">
    <property type="entry name" value="MALATE-2H(+)_NA(+)-LACTATE ANTIPORTER"/>
    <property type="match status" value="1"/>
</dbReference>
<dbReference type="Proteomes" id="UP001272515">
    <property type="component" value="Unassembled WGS sequence"/>
</dbReference>
<evidence type="ECO:0000256" key="1">
    <source>
        <dbReference type="ARBA" id="ARBA00004651"/>
    </source>
</evidence>
<comment type="similarity">
    <text evidence="8">Belongs to the NhaC Na(+)/H(+) (TC 2.A.35) antiporter family.</text>
</comment>
<feature type="transmembrane region" description="Helical" evidence="9">
    <location>
        <begin position="141"/>
        <end position="160"/>
    </location>
</feature>
<evidence type="ECO:0000259" key="10">
    <source>
        <dbReference type="Pfam" id="PF03553"/>
    </source>
</evidence>
<feature type="domain" description="Na+/H+ antiporter NhaC-like C-terminal" evidence="10">
    <location>
        <begin position="177"/>
        <end position="454"/>
    </location>
</feature>
<evidence type="ECO:0000256" key="4">
    <source>
        <dbReference type="ARBA" id="ARBA00022475"/>
    </source>
</evidence>
<evidence type="ECO:0000256" key="7">
    <source>
        <dbReference type="ARBA" id="ARBA00023136"/>
    </source>
</evidence>
<gene>
    <name evidence="11" type="ORF">RVY80_01640</name>
</gene>
<dbReference type="RefSeq" id="WP_317329405.1">
    <property type="nucleotide sequence ID" value="NZ_JAWJZA010000011.1"/>
</dbReference>
<dbReference type="InterPro" id="IPR018461">
    <property type="entry name" value="Na/H_Antiport_NhaC-like_C"/>
</dbReference>
<keyword evidence="12" id="KW-1185">Reference proteome</keyword>
<evidence type="ECO:0000256" key="5">
    <source>
        <dbReference type="ARBA" id="ARBA00022692"/>
    </source>
</evidence>
<evidence type="ECO:0000256" key="3">
    <source>
        <dbReference type="ARBA" id="ARBA00022449"/>
    </source>
</evidence>
<evidence type="ECO:0000313" key="11">
    <source>
        <dbReference type="EMBL" id="MDV5087556.1"/>
    </source>
</evidence>
<feature type="transmembrane region" description="Helical" evidence="9">
    <location>
        <begin position="439"/>
        <end position="458"/>
    </location>
</feature>
<feature type="transmembrane region" description="Helical" evidence="9">
    <location>
        <begin position="245"/>
        <end position="265"/>
    </location>
</feature>
<sequence length="465" mass="50300">MSPLLGMTMNWLQLLKQLLGQRYHLPSNWLPLLALLISCIFIVVCVANGVSIAIALIFVWLIMAYALNQSGYDWSTLIDFSKKGAFSASIVIQIFLLIGWLTSMWQASGTIPTIISVGLSFLEPSLFVVCAFLLPALVSGLLGTSLGTVGTIGLVLIIIAKAGGIPADMVAGAIIAGAYVGDRNSPLSSSASLVAALTHTSVPRNIGPMFMNSLPALLVSIVLYTALSFMYPLETAESNLTEQIASTFTMTPMLWIPVAIVVALLPFKLSIRWPIGLSALAASVLAYLYQGHSVLELINMSFWGFTLPVDNPLSTIIHGGGIKVMAEPAVSIFVACAISGMLDGVGFWSSVRQLLEHAQTRSDIFVANVILSIITGGIGCSQSIATVMTHSIMRITYAKHKIQDKDVMLDFENTGIVLAPMIPWNIAAMIPTVMMDTSLTGYIPFAFYLYLLPLFHWYQLRKRSM</sequence>
<dbReference type="InterPro" id="IPR052180">
    <property type="entry name" value="NhaC_Na-H+_Antiporter"/>
</dbReference>
<dbReference type="EMBL" id="JAWJZB010000002">
    <property type="protein sequence ID" value="MDV5087556.1"/>
    <property type="molecule type" value="Genomic_DNA"/>
</dbReference>
<feature type="transmembrane region" description="Helical" evidence="9">
    <location>
        <begin position="84"/>
        <end position="105"/>
    </location>
</feature>
<feature type="transmembrane region" description="Helical" evidence="9">
    <location>
        <begin position="271"/>
        <end position="289"/>
    </location>
</feature>
<evidence type="ECO:0000256" key="2">
    <source>
        <dbReference type="ARBA" id="ARBA00022448"/>
    </source>
</evidence>
<feature type="transmembrane region" description="Helical" evidence="9">
    <location>
        <begin position="329"/>
        <end position="349"/>
    </location>
</feature>
<evidence type="ECO:0000256" key="6">
    <source>
        <dbReference type="ARBA" id="ARBA00022989"/>
    </source>
</evidence>
<comment type="subcellular location">
    <subcellularLocation>
        <location evidence="1">Cell membrane</location>
        <topology evidence="1">Multi-pass membrane protein</topology>
    </subcellularLocation>
</comment>